<evidence type="ECO:0000313" key="2">
    <source>
        <dbReference type="Proteomes" id="UP000030104"/>
    </source>
</evidence>
<dbReference type="HOGENOM" id="CLU_2776720_0_0_1"/>
<comment type="caution">
    <text evidence="1">The sequence shown here is derived from an EMBL/GenBank/DDBJ whole genome shotgun (WGS) entry which is preliminary data.</text>
</comment>
<proteinExistence type="predicted"/>
<dbReference type="Proteomes" id="UP000030104">
    <property type="component" value="Unassembled WGS sequence"/>
</dbReference>
<name>A0A0A2L8Y1_PENIT</name>
<sequence length="69" mass="7540">MHRLSVRRTNAAPYARPRRLIKLSTPPLLSHRRVVAPGPHALTTAPPFWPVVELGGGYFGAGPFSKCHA</sequence>
<reference evidence="1 2" key="1">
    <citation type="journal article" date="2015" name="Mol. Plant Microbe Interact.">
        <title>Genome, transcriptome, and functional analyses of Penicillium expansum provide new insights into secondary metabolism and pathogenicity.</title>
        <authorList>
            <person name="Ballester A.R."/>
            <person name="Marcet-Houben M."/>
            <person name="Levin E."/>
            <person name="Sela N."/>
            <person name="Selma-Lazaro C."/>
            <person name="Carmona L."/>
            <person name="Wisniewski M."/>
            <person name="Droby S."/>
            <person name="Gonzalez-Candelas L."/>
            <person name="Gabaldon T."/>
        </authorList>
    </citation>
    <scope>NUCLEOTIDE SEQUENCE [LARGE SCALE GENOMIC DNA]</scope>
    <source>
        <strain evidence="1 2">PHI-1</strain>
    </source>
</reference>
<dbReference type="OrthoDB" id="4367836at2759"/>
<dbReference type="EMBL" id="JQGA01000451">
    <property type="protein sequence ID" value="KGO75638.1"/>
    <property type="molecule type" value="Genomic_DNA"/>
</dbReference>
<evidence type="ECO:0000313" key="1">
    <source>
        <dbReference type="EMBL" id="KGO75638.1"/>
    </source>
</evidence>
<keyword evidence="2" id="KW-1185">Reference proteome</keyword>
<gene>
    <name evidence="1" type="ORF">PITC_055160</name>
</gene>
<accession>A0A0A2L8Y1</accession>
<dbReference type="AlphaFoldDB" id="A0A0A2L8Y1"/>
<dbReference type="PhylomeDB" id="A0A0A2L8Y1"/>
<organism evidence="1 2">
    <name type="scientific">Penicillium italicum</name>
    <name type="common">Blue mold</name>
    <dbReference type="NCBI Taxonomy" id="40296"/>
    <lineage>
        <taxon>Eukaryota</taxon>
        <taxon>Fungi</taxon>
        <taxon>Dikarya</taxon>
        <taxon>Ascomycota</taxon>
        <taxon>Pezizomycotina</taxon>
        <taxon>Eurotiomycetes</taxon>
        <taxon>Eurotiomycetidae</taxon>
        <taxon>Eurotiales</taxon>
        <taxon>Aspergillaceae</taxon>
        <taxon>Penicillium</taxon>
    </lineage>
</organism>
<protein>
    <submittedName>
        <fullName evidence="1">Uncharacterized protein</fullName>
    </submittedName>
</protein>